<dbReference type="CDD" id="cd00118">
    <property type="entry name" value="LysM"/>
    <property type="match status" value="2"/>
</dbReference>
<feature type="domain" description="LysM" evidence="2">
    <location>
        <begin position="9"/>
        <end position="53"/>
    </location>
</feature>
<dbReference type="EMBL" id="JACRYT010000002">
    <property type="protein sequence ID" value="MBC6678807.1"/>
    <property type="molecule type" value="Genomic_DNA"/>
</dbReference>
<sequence>MANHYICTDVYTVRAGDTLYSIAQRYQVEVDLLMRANRVRNPYNLRIGTKLCIPGPAENTPVPQPLPEVEPEESEEPQGGVPAGCKTVHTVKMGDTLYMIAKMHHISLDALMRANPDIDPYNLRIGTNLCIPE</sequence>
<dbReference type="InterPro" id="IPR018392">
    <property type="entry name" value="LysM"/>
</dbReference>
<accession>A0A923SPQ4</accession>
<reference evidence="3" key="1">
    <citation type="submission" date="2020-08" db="EMBL/GenBank/DDBJ databases">
        <title>Genome public.</title>
        <authorList>
            <person name="Liu C."/>
            <person name="Sun Q."/>
        </authorList>
    </citation>
    <scope>NUCLEOTIDE SEQUENCE</scope>
    <source>
        <strain evidence="3">BX12</strain>
    </source>
</reference>
<evidence type="ECO:0000256" key="1">
    <source>
        <dbReference type="SAM" id="MobiDB-lite"/>
    </source>
</evidence>
<keyword evidence="4" id="KW-1185">Reference proteome</keyword>
<feature type="region of interest" description="Disordered" evidence="1">
    <location>
        <begin position="55"/>
        <end position="85"/>
    </location>
</feature>
<gene>
    <name evidence="3" type="ORF">H9L42_03075</name>
</gene>
<dbReference type="Pfam" id="PF01476">
    <property type="entry name" value="LysM"/>
    <property type="match status" value="2"/>
</dbReference>
<dbReference type="AlphaFoldDB" id="A0A923SPQ4"/>
<evidence type="ECO:0000313" key="4">
    <source>
        <dbReference type="Proteomes" id="UP000602647"/>
    </source>
</evidence>
<dbReference type="PANTHER" id="PTHR33734">
    <property type="entry name" value="LYSM DOMAIN-CONTAINING GPI-ANCHORED PROTEIN 2"/>
    <property type="match status" value="1"/>
</dbReference>
<name>A0A923SPQ4_9FIRM</name>
<dbReference type="SMART" id="SM00257">
    <property type="entry name" value="LysM"/>
    <property type="match status" value="2"/>
</dbReference>
<dbReference type="PROSITE" id="PS51782">
    <property type="entry name" value="LYSM"/>
    <property type="match status" value="2"/>
</dbReference>
<dbReference type="Proteomes" id="UP000602647">
    <property type="component" value="Unassembled WGS sequence"/>
</dbReference>
<evidence type="ECO:0000259" key="2">
    <source>
        <dbReference type="PROSITE" id="PS51782"/>
    </source>
</evidence>
<proteinExistence type="predicted"/>
<organism evidence="3 4">
    <name type="scientific">Zhenpiania hominis</name>
    <dbReference type="NCBI Taxonomy" id="2763644"/>
    <lineage>
        <taxon>Bacteria</taxon>
        <taxon>Bacillati</taxon>
        <taxon>Bacillota</taxon>
        <taxon>Clostridia</taxon>
        <taxon>Peptostreptococcales</taxon>
        <taxon>Anaerovoracaceae</taxon>
        <taxon>Zhenpiania</taxon>
    </lineage>
</organism>
<feature type="domain" description="LysM" evidence="2">
    <location>
        <begin position="87"/>
        <end position="131"/>
    </location>
</feature>
<protein>
    <submittedName>
        <fullName evidence="3">LysM peptidoglycan-binding domain-containing protein</fullName>
    </submittedName>
</protein>
<comment type="caution">
    <text evidence="3">The sequence shown here is derived from an EMBL/GenBank/DDBJ whole genome shotgun (WGS) entry which is preliminary data.</text>
</comment>
<dbReference type="SUPFAM" id="SSF54106">
    <property type="entry name" value="LysM domain"/>
    <property type="match status" value="2"/>
</dbReference>
<dbReference type="GO" id="GO:0008932">
    <property type="term" value="F:lytic endotransglycosylase activity"/>
    <property type="evidence" value="ECO:0007669"/>
    <property type="project" value="TreeGrafter"/>
</dbReference>
<dbReference type="PANTHER" id="PTHR33734:SF22">
    <property type="entry name" value="MEMBRANE-BOUND LYTIC MUREIN TRANSGLYCOSYLASE D"/>
    <property type="match status" value="1"/>
</dbReference>
<dbReference type="Gene3D" id="3.10.350.10">
    <property type="entry name" value="LysM domain"/>
    <property type="match status" value="2"/>
</dbReference>
<dbReference type="RefSeq" id="WP_187301984.1">
    <property type="nucleotide sequence ID" value="NZ_CBCTQH010000003.1"/>
</dbReference>
<dbReference type="InterPro" id="IPR036779">
    <property type="entry name" value="LysM_dom_sf"/>
</dbReference>
<evidence type="ECO:0000313" key="3">
    <source>
        <dbReference type="EMBL" id="MBC6678807.1"/>
    </source>
</evidence>